<accession>Q4PK53</accession>
<evidence type="ECO:0000313" key="8">
    <source>
        <dbReference type="EMBL" id="AAY82650.1"/>
    </source>
</evidence>
<dbReference type="InterPro" id="IPR036250">
    <property type="entry name" value="AcylCo_DH-like_C"/>
</dbReference>
<dbReference type="GO" id="GO:0003995">
    <property type="term" value="F:acyl-CoA dehydrogenase activity"/>
    <property type="evidence" value="ECO:0007669"/>
    <property type="project" value="TreeGrafter"/>
</dbReference>
<feature type="domain" description="Acyl-CoA dehydrogenase/oxidase N-terminal" evidence="7">
    <location>
        <begin position="6"/>
        <end position="119"/>
    </location>
</feature>
<dbReference type="AlphaFoldDB" id="Q4PK53"/>
<dbReference type="InterPro" id="IPR009100">
    <property type="entry name" value="AcylCoA_DH/oxidase_NM_dom_sf"/>
</dbReference>
<evidence type="ECO:0000256" key="1">
    <source>
        <dbReference type="ARBA" id="ARBA00001974"/>
    </source>
</evidence>
<evidence type="ECO:0000256" key="4">
    <source>
        <dbReference type="ARBA" id="ARBA00022827"/>
    </source>
</evidence>
<dbReference type="SUPFAM" id="SSF56645">
    <property type="entry name" value="Acyl-CoA dehydrogenase NM domain-like"/>
    <property type="match status" value="1"/>
</dbReference>
<evidence type="ECO:0000259" key="7">
    <source>
        <dbReference type="Pfam" id="PF02771"/>
    </source>
</evidence>
<dbReference type="PANTHER" id="PTHR43884:SF20">
    <property type="entry name" value="ACYL-COA DEHYDROGENASE FADE28"/>
    <property type="match status" value="1"/>
</dbReference>
<dbReference type="Gene3D" id="1.10.540.10">
    <property type="entry name" value="Acyl-CoA dehydrogenase/oxidase, N-terminal domain"/>
    <property type="match status" value="1"/>
</dbReference>
<organism evidence="8">
    <name type="scientific">uncultured bacterium MedeBAC49C08</name>
    <dbReference type="NCBI Taxonomy" id="332274"/>
    <lineage>
        <taxon>Bacteria</taxon>
        <taxon>environmental samples</taxon>
    </lineage>
</organism>
<name>Q4PK53_9BACT</name>
<proteinExistence type="inferred from homology"/>
<dbReference type="SUPFAM" id="SSF47203">
    <property type="entry name" value="Acyl-CoA dehydrogenase C-terminal domain-like"/>
    <property type="match status" value="1"/>
</dbReference>
<dbReference type="Pfam" id="PF02771">
    <property type="entry name" value="Acyl-CoA_dh_N"/>
    <property type="match status" value="1"/>
</dbReference>
<evidence type="ECO:0000256" key="2">
    <source>
        <dbReference type="ARBA" id="ARBA00009347"/>
    </source>
</evidence>
<dbReference type="EMBL" id="DQ077554">
    <property type="protein sequence ID" value="AAY82650.1"/>
    <property type="molecule type" value="Genomic_DNA"/>
</dbReference>
<dbReference type="GO" id="GO:0050660">
    <property type="term" value="F:flavin adenine dinucleotide binding"/>
    <property type="evidence" value="ECO:0007669"/>
    <property type="project" value="InterPro"/>
</dbReference>
<keyword evidence="4" id="KW-0274">FAD</keyword>
<keyword evidence="3" id="KW-0285">Flavoprotein</keyword>
<comment type="similarity">
    <text evidence="2">Belongs to the acyl-CoA dehydrogenase family.</text>
</comment>
<evidence type="ECO:0000256" key="5">
    <source>
        <dbReference type="ARBA" id="ARBA00023002"/>
    </source>
</evidence>
<keyword evidence="5" id="KW-0560">Oxidoreductase</keyword>
<evidence type="ECO:0000259" key="6">
    <source>
        <dbReference type="Pfam" id="PF00441"/>
    </source>
</evidence>
<sequence>MYFGLSEEQNQFQDYVKKFLSDNVSVDEIRKIANGDDQKLHEDIKSGLMNLGLSSLLIPENYGGLGGDLLSAVSIAQGLGTGVGPISFAGSYVMAPIALSLGGNDNQKDKYLPKIASNEIKFGVGLSEYVAAREDSGIELSKGKASGKALFVIDGDDADFFILSDKGGTMFIVDKNEKGLEIIQLTTVDKTRLYLELNLNNVKAEVLQETENNPYVIQKVIDAGRIILSADSLGASETMIEKAVSYAKERKQFNRVIGSFQAVKHMCAEMAADLEPCYAMLWQAAHSFDHDPDEARLQACQVKSHIAEVAKMVSKKATEVHGGMGFTDLLGLHYWFKRIGLNRQILGGPELVREEAAELQGFNQ</sequence>
<dbReference type="InterPro" id="IPR013786">
    <property type="entry name" value="AcylCoA_DH/ox_N"/>
</dbReference>
<reference evidence="8" key="1">
    <citation type="journal article" date="2005" name="PLoS Biol.">
        <title>New insights into metabolic properties of marine bacteria encoding proteorhodopsins.</title>
        <authorList>
            <person name="Sabehi G."/>
            <person name="Loy A."/>
            <person name="Jung K.H."/>
            <person name="Partha R."/>
            <person name="Spudich J.L."/>
            <person name="Isaacson T."/>
            <person name="Hirschberg J."/>
            <person name="Wagner M."/>
            <person name="Beja O."/>
        </authorList>
    </citation>
    <scope>NUCLEOTIDE SEQUENCE</scope>
</reference>
<dbReference type="Gene3D" id="1.20.140.10">
    <property type="entry name" value="Butyryl-CoA Dehydrogenase, subunit A, domain 3"/>
    <property type="match status" value="1"/>
</dbReference>
<comment type="cofactor">
    <cofactor evidence="1">
        <name>FAD</name>
        <dbReference type="ChEBI" id="CHEBI:57692"/>
    </cofactor>
</comment>
<evidence type="ECO:0000256" key="3">
    <source>
        <dbReference type="ARBA" id="ARBA00022630"/>
    </source>
</evidence>
<feature type="domain" description="Acyl-CoA dehydrogenase/oxidase C-terminal" evidence="6">
    <location>
        <begin position="215"/>
        <end position="349"/>
    </location>
</feature>
<dbReference type="InterPro" id="IPR037069">
    <property type="entry name" value="AcylCoA_DH/ox_N_sf"/>
</dbReference>
<protein>
    <submittedName>
        <fullName evidence="8">Predicted acyl-CoA dehydrogenase-like protein</fullName>
    </submittedName>
</protein>
<dbReference type="InterPro" id="IPR009075">
    <property type="entry name" value="AcylCo_DH/oxidase_C"/>
</dbReference>
<dbReference type="PANTHER" id="PTHR43884">
    <property type="entry name" value="ACYL-COA DEHYDROGENASE"/>
    <property type="match status" value="1"/>
</dbReference>
<dbReference type="CDD" id="cd00567">
    <property type="entry name" value="ACAD"/>
    <property type="match status" value="1"/>
</dbReference>
<dbReference type="Pfam" id="PF00441">
    <property type="entry name" value="Acyl-CoA_dh_1"/>
    <property type="match status" value="1"/>
</dbReference>